<organism evidence="2 3">
    <name type="scientific">Candidatus Bacteroides intestinavium</name>
    <dbReference type="NCBI Taxonomy" id="2838469"/>
    <lineage>
        <taxon>Bacteria</taxon>
        <taxon>Pseudomonadati</taxon>
        <taxon>Bacteroidota</taxon>
        <taxon>Bacteroidia</taxon>
        <taxon>Bacteroidales</taxon>
        <taxon>Bacteroidaceae</taxon>
        <taxon>Bacteroides</taxon>
    </lineage>
</organism>
<dbReference type="InterPro" id="IPR050275">
    <property type="entry name" value="PGM_Phosphatase"/>
</dbReference>
<dbReference type="NCBIfam" id="TIGR03162">
    <property type="entry name" value="ribazole_cobC"/>
    <property type="match status" value="1"/>
</dbReference>
<dbReference type="Gene3D" id="3.40.50.1240">
    <property type="entry name" value="Phosphoglycerate mutase-like"/>
    <property type="match status" value="1"/>
</dbReference>
<dbReference type="InterPro" id="IPR029033">
    <property type="entry name" value="His_PPase_superfam"/>
</dbReference>
<dbReference type="PANTHER" id="PTHR48100:SF59">
    <property type="entry name" value="ADENOSYLCOBALAMIN_ALPHA-RIBAZOLE PHOSPHATASE"/>
    <property type="match status" value="1"/>
</dbReference>
<dbReference type="GO" id="GO:0005737">
    <property type="term" value="C:cytoplasm"/>
    <property type="evidence" value="ECO:0007669"/>
    <property type="project" value="TreeGrafter"/>
</dbReference>
<protein>
    <recommendedName>
        <fullName evidence="1">Alpha-ribazole phosphatase</fullName>
        <ecNumber evidence="1">3.1.3.73</ecNumber>
    </recommendedName>
</protein>
<dbReference type="GO" id="GO:0043755">
    <property type="term" value="F:alpha-ribazole phosphatase activity"/>
    <property type="evidence" value="ECO:0007669"/>
    <property type="project" value="UniProtKB-UniRule"/>
</dbReference>
<accession>A0A9D2KRX4</accession>
<sequence length="177" mass="20018">MEVILVRHTSVDVPPGTCYGQTDVALRSTFPEEAEAVYRRLAGYAPFDRVYTSPLSRCIRLAEYGGYADAVRDSRLLELNFGAWEMQRYEEIRDSRLTEWYADYLYVPATGGESFAGQLRRVSSFLDELRKEPYRRVALFTHGGVIACAQVYAGAVRLEEAFSRIPPYGGIVSILLQ</sequence>
<dbReference type="PANTHER" id="PTHR48100">
    <property type="entry name" value="BROAD-SPECIFICITY PHOSPHATASE YOR283W-RELATED"/>
    <property type="match status" value="1"/>
</dbReference>
<dbReference type="GO" id="GO:0009236">
    <property type="term" value="P:cobalamin biosynthetic process"/>
    <property type="evidence" value="ECO:0007669"/>
    <property type="project" value="UniProtKB-UniRule"/>
</dbReference>
<dbReference type="Proteomes" id="UP000823860">
    <property type="component" value="Unassembled WGS sequence"/>
</dbReference>
<evidence type="ECO:0000313" key="2">
    <source>
        <dbReference type="EMBL" id="HJA82697.1"/>
    </source>
</evidence>
<name>A0A9D2KRX4_9BACE</name>
<dbReference type="SMART" id="SM00855">
    <property type="entry name" value="PGAM"/>
    <property type="match status" value="1"/>
</dbReference>
<evidence type="ECO:0000256" key="1">
    <source>
        <dbReference type="NCBIfam" id="TIGR03162"/>
    </source>
</evidence>
<comment type="caution">
    <text evidence="2">The sequence shown here is derived from an EMBL/GenBank/DDBJ whole genome shotgun (WGS) entry which is preliminary data.</text>
</comment>
<dbReference type="InterPro" id="IPR017578">
    <property type="entry name" value="Ribazole_CobC"/>
</dbReference>
<reference evidence="2" key="2">
    <citation type="submission" date="2021-04" db="EMBL/GenBank/DDBJ databases">
        <authorList>
            <person name="Gilroy R."/>
        </authorList>
    </citation>
    <scope>NUCLEOTIDE SEQUENCE</scope>
    <source>
        <strain evidence="2">ChiHecec1B25-7008</strain>
    </source>
</reference>
<dbReference type="EMBL" id="DWZE01000022">
    <property type="protein sequence ID" value="HJA82697.1"/>
    <property type="molecule type" value="Genomic_DNA"/>
</dbReference>
<reference evidence="2" key="1">
    <citation type="journal article" date="2021" name="PeerJ">
        <title>Extensive microbial diversity within the chicken gut microbiome revealed by metagenomics and culture.</title>
        <authorList>
            <person name="Gilroy R."/>
            <person name="Ravi A."/>
            <person name="Getino M."/>
            <person name="Pursley I."/>
            <person name="Horton D.L."/>
            <person name="Alikhan N.F."/>
            <person name="Baker D."/>
            <person name="Gharbi K."/>
            <person name="Hall N."/>
            <person name="Watson M."/>
            <person name="Adriaenssens E.M."/>
            <person name="Foster-Nyarko E."/>
            <person name="Jarju S."/>
            <person name="Secka A."/>
            <person name="Antonio M."/>
            <person name="Oren A."/>
            <person name="Chaudhuri R.R."/>
            <person name="La Ragione R."/>
            <person name="Hildebrand F."/>
            <person name="Pallen M.J."/>
        </authorList>
    </citation>
    <scope>NUCLEOTIDE SEQUENCE</scope>
    <source>
        <strain evidence="2">ChiHecec1B25-7008</strain>
    </source>
</reference>
<proteinExistence type="predicted"/>
<dbReference type="InterPro" id="IPR013078">
    <property type="entry name" value="His_Pase_superF_clade-1"/>
</dbReference>
<dbReference type="Pfam" id="PF00300">
    <property type="entry name" value="His_Phos_1"/>
    <property type="match status" value="1"/>
</dbReference>
<gene>
    <name evidence="2" type="primary">cobC</name>
    <name evidence="2" type="ORF">H9785_01795</name>
</gene>
<dbReference type="EC" id="3.1.3.73" evidence="1"/>
<dbReference type="AlphaFoldDB" id="A0A9D2KRX4"/>
<dbReference type="SUPFAM" id="SSF53254">
    <property type="entry name" value="Phosphoglycerate mutase-like"/>
    <property type="match status" value="1"/>
</dbReference>
<evidence type="ECO:0000313" key="3">
    <source>
        <dbReference type="Proteomes" id="UP000823860"/>
    </source>
</evidence>
<dbReference type="CDD" id="cd07067">
    <property type="entry name" value="HP_PGM_like"/>
    <property type="match status" value="1"/>
</dbReference>